<gene>
    <name evidence="3" type="ORF">C2845_PM01G08260</name>
</gene>
<dbReference type="OrthoDB" id="5065855at2759"/>
<dbReference type="AlphaFoldDB" id="A0A3L6TIZ2"/>
<feature type="signal peptide" evidence="2">
    <location>
        <begin position="1"/>
        <end position="20"/>
    </location>
</feature>
<proteinExistence type="predicted"/>
<dbReference type="STRING" id="4540.A0A3L6TIZ2"/>
<dbReference type="GO" id="GO:0000338">
    <property type="term" value="P:protein deneddylation"/>
    <property type="evidence" value="ECO:0007669"/>
    <property type="project" value="TreeGrafter"/>
</dbReference>
<evidence type="ECO:0000256" key="2">
    <source>
        <dbReference type="SAM" id="SignalP"/>
    </source>
</evidence>
<comment type="caution">
    <text evidence="3">The sequence shown here is derived from an EMBL/GenBank/DDBJ whole genome shotgun (WGS) entry which is preliminary data.</text>
</comment>
<dbReference type="GO" id="GO:0008234">
    <property type="term" value="F:cysteine-type peptidase activity"/>
    <property type="evidence" value="ECO:0007669"/>
    <property type="project" value="UniProtKB-KW"/>
</dbReference>
<accession>A0A3L6TIZ2</accession>
<dbReference type="SUPFAM" id="SSF54001">
    <property type="entry name" value="Cysteine proteinases"/>
    <property type="match status" value="1"/>
</dbReference>
<dbReference type="PANTHER" id="PTHR46468">
    <property type="entry name" value="SENTRIN-SPECIFIC PROTEASE 8"/>
    <property type="match status" value="1"/>
</dbReference>
<evidence type="ECO:0000313" key="4">
    <source>
        <dbReference type="Proteomes" id="UP000275267"/>
    </source>
</evidence>
<evidence type="ECO:0000256" key="1">
    <source>
        <dbReference type="ARBA" id="ARBA00022807"/>
    </source>
</evidence>
<feature type="chain" id="PRO_5017971676" evidence="2">
    <location>
        <begin position="21"/>
        <end position="171"/>
    </location>
</feature>
<dbReference type="Gene3D" id="3.40.395.10">
    <property type="entry name" value="Adenoviral Proteinase, Chain A"/>
    <property type="match status" value="1"/>
</dbReference>
<keyword evidence="1" id="KW-0788">Thiol protease</keyword>
<keyword evidence="4" id="KW-1185">Reference proteome</keyword>
<evidence type="ECO:0000313" key="3">
    <source>
        <dbReference type="EMBL" id="RLN40297.1"/>
    </source>
</evidence>
<keyword evidence="2" id="KW-0732">Signal</keyword>
<dbReference type="Proteomes" id="UP000275267">
    <property type="component" value="Unassembled WGS sequence"/>
</dbReference>
<protein>
    <submittedName>
        <fullName evidence="3">Uncharacterized protein</fullName>
    </submittedName>
</protein>
<reference evidence="4" key="1">
    <citation type="journal article" date="2019" name="Nat. Commun.">
        <title>The genome of broomcorn millet.</title>
        <authorList>
            <person name="Zou C."/>
            <person name="Miki D."/>
            <person name="Li D."/>
            <person name="Tang Q."/>
            <person name="Xiao L."/>
            <person name="Rajput S."/>
            <person name="Deng P."/>
            <person name="Jia W."/>
            <person name="Huang R."/>
            <person name="Zhang M."/>
            <person name="Sun Y."/>
            <person name="Hu J."/>
            <person name="Fu X."/>
            <person name="Schnable P.S."/>
            <person name="Li F."/>
            <person name="Zhang H."/>
            <person name="Feng B."/>
            <person name="Zhu X."/>
            <person name="Liu R."/>
            <person name="Schnable J.C."/>
            <person name="Zhu J.-K."/>
            <person name="Zhang H."/>
        </authorList>
    </citation>
    <scope>NUCLEOTIDE SEQUENCE [LARGE SCALE GENOMIC DNA]</scope>
</reference>
<sequence length="171" mass="18773">MTFCCCLLQLSQLLSNSGTAAVTDEPLNLATCHLILLPINDAQEYVPSEEHVDCGNHWSLLVIDNTSGSPRFIHQDNAGDLNLVAAHRLVTTLQEGFLDTFGAAPVIEADTPKQTNSSDCEIICRWWAIHHNDGDSPSWILDVFACVSGEAIAKMRKKMLQDIAKKAKNNL</sequence>
<dbReference type="EMBL" id="PQIB02000001">
    <property type="protein sequence ID" value="RLN40297.1"/>
    <property type="molecule type" value="Genomic_DNA"/>
</dbReference>
<dbReference type="InterPro" id="IPR038765">
    <property type="entry name" value="Papain-like_cys_pep_sf"/>
</dbReference>
<keyword evidence="1" id="KW-0645">Protease</keyword>
<dbReference type="InterPro" id="IPR044613">
    <property type="entry name" value="Nep1/2-like"/>
</dbReference>
<organism evidence="3 4">
    <name type="scientific">Panicum miliaceum</name>
    <name type="common">Proso millet</name>
    <name type="synonym">Broomcorn millet</name>
    <dbReference type="NCBI Taxonomy" id="4540"/>
    <lineage>
        <taxon>Eukaryota</taxon>
        <taxon>Viridiplantae</taxon>
        <taxon>Streptophyta</taxon>
        <taxon>Embryophyta</taxon>
        <taxon>Tracheophyta</taxon>
        <taxon>Spermatophyta</taxon>
        <taxon>Magnoliopsida</taxon>
        <taxon>Liliopsida</taxon>
        <taxon>Poales</taxon>
        <taxon>Poaceae</taxon>
        <taxon>PACMAD clade</taxon>
        <taxon>Panicoideae</taxon>
        <taxon>Panicodae</taxon>
        <taxon>Paniceae</taxon>
        <taxon>Panicinae</taxon>
        <taxon>Panicum</taxon>
        <taxon>Panicum sect. Panicum</taxon>
    </lineage>
</organism>
<keyword evidence="1" id="KW-0378">Hydrolase</keyword>
<name>A0A3L6TIZ2_PANMI</name>
<dbReference type="GO" id="GO:0019784">
    <property type="term" value="F:deNEDDylase activity"/>
    <property type="evidence" value="ECO:0007669"/>
    <property type="project" value="InterPro"/>
</dbReference>
<dbReference type="PANTHER" id="PTHR46468:SF1">
    <property type="entry name" value="SENTRIN-SPECIFIC PROTEASE 8"/>
    <property type="match status" value="1"/>
</dbReference>